<dbReference type="AlphaFoldDB" id="A0A0A9BN87"/>
<evidence type="ECO:0000313" key="1">
    <source>
        <dbReference type="EMBL" id="JAD62680.1"/>
    </source>
</evidence>
<dbReference type="EMBL" id="GBRH01235215">
    <property type="protein sequence ID" value="JAD62680.1"/>
    <property type="molecule type" value="Transcribed_RNA"/>
</dbReference>
<sequence>MFGIQPPFHAFIPVRRCGGRRVPLFVCMQRWAHVAITEGKMGRRR</sequence>
<proteinExistence type="predicted"/>
<organism evidence="1">
    <name type="scientific">Arundo donax</name>
    <name type="common">Giant reed</name>
    <name type="synonym">Donax arundinaceus</name>
    <dbReference type="NCBI Taxonomy" id="35708"/>
    <lineage>
        <taxon>Eukaryota</taxon>
        <taxon>Viridiplantae</taxon>
        <taxon>Streptophyta</taxon>
        <taxon>Embryophyta</taxon>
        <taxon>Tracheophyta</taxon>
        <taxon>Spermatophyta</taxon>
        <taxon>Magnoliopsida</taxon>
        <taxon>Liliopsida</taxon>
        <taxon>Poales</taxon>
        <taxon>Poaceae</taxon>
        <taxon>PACMAD clade</taxon>
        <taxon>Arundinoideae</taxon>
        <taxon>Arundineae</taxon>
        <taxon>Arundo</taxon>
    </lineage>
</organism>
<accession>A0A0A9BN87</accession>
<name>A0A0A9BN87_ARUDO</name>
<reference evidence="1" key="2">
    <citation type="journal article" date="2015" name="Data Brief">
        <title>Shoot transcriptome of the giant reed, Arundo donax.</title>
        <authorList>
            <person name="Barrero R.A."/>
            <person name="Guerrero F.D."/>
            <person name="Moolhuijzen P."/>
            <person name="Goolsby J.A."/>
            <person name="Tidwell J."/>
            <person name="Bellgard S.E."/>
            <person name="Bellgard M.I."/>
        </authorList>
    </citation>
    <scope>NUCLEOTIDE SEQUENCE</scope>
    <source>
        <tissue evidence="1">Shoot tissue taken approximately 20 cm above the soil surface</tissue>
    </source>
</reference>
<protein>
    <submittedName>
        <fullName evidence="1">Uncharacterized protein</fullName>
    </submittedName>
</protein>
<reference evidence="1" key="1">
    <citation type="submission" date="2014-09" db="EMBL/GenBank/DDBJ databases">
        <authorList>
            <person name="Magalhaes I.L.F."/>
            <person name="Oliveira U."/>
            <person name="Santos F.R."/>
            <person name="Vidigal T.H.D.A."/>
            <person name="Brescovit A.D."/>
            <person name="Santos A.J."/>
        </authorList>
    </citation>
    <scope>NUCLEOTIDE SEQUENCE</scope>
    <source>
        <tissue evidence="1">Shoot tissue taken approximately 20 cm above the soil surface</tissue>
    </source>
</reference>